<dbReference type="Proteomes" id="UP001201812">
    <property type="component" value="Unassembled WGS sequence"/>
</dbReference>
<comment type="caution">
    <text evidence="1">The sequence shown here is derived from an EMBL/GenBank/DDBJ whole genome shotgun (WGS) entry which is preliminary data.</text>
</comment>
<protein>
    <submittedName>
        <fullName evidence="1">Uncharacterized protein</fullName>
    </submittedName>
</protein>
<keyword evidence="2" id="KW-1185">Reference proteome</keyword>
<dbReference type="AlphaFoldDB" id="A0AAD4R1C8"/>
<accession>A0AAD4R1C8</accession>
<sequence>MLAGSQIYKVNNFSVFLFPIPRTADQRNTKILPFAETTKIGSEEKQSTTLACFTLTDILRHFELAVRVSADYWPNLLEWTGRHGVDGRSANCERSNQWWMVAYSSSQF</sequence>
<reference evidence="1" key="1">
    <citation type="submission" date="2022-01" db="EMBL/GenBank/DDBJ databases">
        <title>Genome Sequence Resource for Two Populations of Ditylenchus destructor, the Migratory Endoparasitic Phytonematode.</title>
        <authorList>
            <person name="Zhang H."/>
            <person name="Lin R."/>
            <person name="Xie B."/>
        </authorList>
    </citation>
    <scope>NUCLEOTIDE SEQUENCE</scope>
    <source>
        <strain evidence="1">BazhouSP</strain>
    </source>
</reference>
<evidence type="ECO:0000313" key="2">
    <source>
        <dbReference type="Proteomes" id="UP001201812"/>
    </source>
</evidence>
<evidence type="ECO:0000313" key="1">
    <source>
        <dbReference type="EMBL" id="KAI1715492.1"/>
    </source>
</evidence>
<name>A0AAD4R1C8_9BILA</name>
<organism evidence="1 2">
    <name type="scientific">Ditylenchus destructor</name>
    <dbReference type="NCBI Taxonomy" id="166010"/>
    <lineage>
        <taxon>Eukaryota</taxon>
        <taxon>Metazoa</taxon>
        <taxon>Ecdysozoa</taxon>
        <taxon>Nematoda</taxon>
        <taxon>Chromadorea</taxon>
        <taxon>Rhabditida</taxon>
        <taxon>Tylenchina</taxon>
        <taxon>Tylenchomorpha</taxon>
        <taxon>Sphaerularioidea</taxon>
        <taxon>Anguinidae</taxon>
        <taxon>Anguininae</taxon>
        <taxon>Ditylenchus</taxon>
    </lineage>
</organism>
<proteinExistence type="predicted"/>
<dbReference type="EMBL" id="JAKKPZ010000011">
    <property type="protein sequence ID" value="KAI1715492.1"/>
    <property type="molecule type" value="Genomic_DNA"/>
</dbReference>
<gene>
    <name evidence="1" type="ORF">DdX_07809</name>
</gene>